<organism evidence="4 5">
    <name type="scientific">Pyrrhoderma noxium</name>
    <dbReference type="NCBI Taxonomy" id="2282107"/>
    <lineage>
        <taxon>Eukaryota</taxon>
        <taxon>Fungi</taxon>
        <taxon>Dikarya</taxon>
        <taxon>Basidiomycota</taxon>
        <taxon>Agaricomycotina</taxon>
        <taxon>Agaricomycetes</taxon>
        <taxon>Hymenochaetales</taxon>
        <taxon>Hymenochaetaceae</taxon>
        <taxon>Pyrrhoderma</taxon>
    </lineage>
</organism>
<dbReference type="Gene3D" id="3.40.50.1240">
    <property type="entry name" value="Phosphoglycerate mutase-like"/>
    <property type="match status" value="1"/>
</dbReference>
<dbReference type="OrthoDB" id="354304at2759"/>
<dbReference type="InParanoid" id="A0A286UC19"/>
<evidence type="ECO:0000256" key="2">
    <source>
        <dbReference type="PIRSR" id="PIRSR613078-1"/>
    </source>
</evidence>
<evidence type="ECO:0000313" key="5">
    <source>
        <dbReference type="Proteomes" id="UP000217199"/>
    </source>
</evidence>
<dbReference type="CDD" id="cd07067">
    <property type="entry name" value="HP_PGM_like"/>
    <property type="match status" value="1"/>
</dbReference>
<reference evidence="4 5" key="1">
    <citation type="journal article" date="2017" name="Mol. Ecol.">
        <title>Comparative and population genomic landscape of Phellinus noxius: A hypervariable fungus causing root rot in trees.</title>
        <authorList>
            <person name="Chung C.L."/>
            <person name="Lee T.J."/>
            <person name="Akiba M."/>
            <person name="Lee H.H."/>
            <person name="Kuo T.H."/>
            <person name="Liu D."/>
            <person name="Ke H.M."/>
            <person name="Yokoi T."/>
            <person name="Roa M.B."/>
            <person name="Lu M.J."/>
            <person name="Chang Y.Y."/>
            <person name="Ann P.J."/>
            <person name="Tsai J.N."/>
            <person name="Chen C.Y."/>
            <person name="Tzean S.S."/>
            <person name="Ota Y."/>
            <person name="Hattori T."/>
            <person name="Sahashi N."/>
            <person name="Liou R.F."/>
            <person name="Kikuchi T."/>
            <person name="Tsai I.J."/>
        </authorList>
    </citation>
    <scope>NUCLEOTIDE SEQUENCE [LARGE SCALE GENOMIC DNA]</scope>
    <source>
        <strain evidence="4 5">FFPRI411160</strain>
    </source>
</reference>
<dbReference type="InterPro" id="IPR051695">
    <property type="entry name" value="Phosphoglycerate_Mutase"/>
</dbReference>
<evidence type="ECO:0000256" key="3">
    <source>
        <dbReference type="PIRSR" id="PIRSR613078-2"/>
    </source>
</evidence>
<evidence type="ECO:0000256" key="1">
    <source>
        <dbReference type="ARBA" id="ARBA00022801"/>
    </source>
</evidence>
<dbReference type="EMBL" id="NBII01000007">
    <property type="protein sequence ID" value="PAV17108.1"/>
    <property type="molecule type" value="Genomic_DNA"/>
</dbReference>
<dbReference type="Pfam" id="PF00300">
    <property type="entry name" value="His_Phos_1"/>
    <property type="match status" value="1"/>
</dbReference>
<feature type="active site" description="Tele-phosphohistidine intermediate" evidence="2">
    <location>
        <position position="11"/>
    </location>
</feature>
<dbReference type="SMART" id="SM00855">
    <property type="entry name" value="PGAM"/>
    <property type="match status" value="1"/>
</dbReference>
<feature type="binding site" evidence="3">
    <location>
        <begin position="10"/>
        <end position="17"/>
    </location>
    <ligand>
        <name>substrate</name>
    </ligand>
</feature>
<dbReference type="GO" id="GO:0005829">
    <property type="term" value="C:cytosol"/>
    <property type="evidence" value="ECO:0007669"/>
    <property type="project" value="TreeGrafter"/>
</dbReference>
<name>A0A286UC19_9AGAM</name>
<dbReference type="GO" id="GO:0004331">
    <property type="term" value="F:fructose-2,6-bisphosphate 2-phosphatase activity"/>
    <property type="evidence" value="ECO:0007669"/>
    <property type="project" value="TreeGrafter"/>
</dbReference>
<comment type="caution">
    <text evidence="4">The sequence shown here is derived from an EMBL/GenBank/DDBJ whole genome shotgun (WGS) entry which is preliminary data.</text>
</comment>
<dbReference type="Proteomes" id="UP000217199">
    <property type="component" value="Unassembled WGS sequence"/>
</dbReference>
<dbReference type="PANTHER" id="PTHR46517">
    <property type="entry name" value="FRUCTOSE-2,6-BISPHOSPHATASE TIGAR"/>
    <property type="match status" value="1"/>
</dbReference>
<accession>A0A286UC19</accession>
<protein>
    <submittedName>
        <fullName evidence="4">Phosphoglycerate mutase</fullName>
    </submittedName>
</protein>
<evidence type="ECO:0000313" key="4">
    <source>
        <dbReference type="EMBL" id="PAV17108.1"/>
    </source>
</evidence>
<sequence>MALVTVTFVRHGESTDNLKTIWAGWKDAPLSNHGMNQAEAAGEYFASTNTSFTVIHASPLKRAHSTAQAIYRAQPDPKPPFHTSLDVREQHFGAAEGHKWILHSDRPYEEHYAKGEYPVIYDRSKGFPEGESLNDLQARAERAMNDIVVPAVWEAARTGTKAHLAIVSHGLCISELIATLVRKDKDANSSEKNAEGGSWTGLLNTAWTRVTIDVHGLGEGQTLEVNPEDPPPLKVAVTHVNQHSHLDKVKRQKGGIGSAAHDPAQKDIRAFFGGAKVEVEEGRATSNVFDETLGDD</sequence>
<dbReference type="InterPro" id="IPR029033">
    <property type="entry name" value="His_PPase_superfam"/>
</dbReference>
<gene>
    <name evidence="4" type="ORF">PNOK_0717200</name>
</gene>
<dbReference type="FunCoup" id="A0A286UC19">
    <property type="interactions" value="283"/>
</dbReference>
<dbReference type="GO" id="GO:0043456">
    <property type="term" value="P:regulation of pentose-phosphate shunt"/>
    <property type="evidence" value="ECO:0007669"/>
    <property type="project" value="TreeGrafter"/>
</dbReference>
<dbReference type="STRING" id="2282107.A0A286UC19"/>
<dbReference type="PANTHER" id="PTHR46517:SF1">
    <property type="entry name" value="FRUCTOSE-2,6-BISPHOSPHATASE TIGAR"/>
    <property type="match status" value="1"/>
</dbReference>
<feature type="active site" description="Proton donor/acceptor" evidence="2">
    <location>
        <position position="89"/>
    </location>
</feature>
<dbReference type="SUPFAM" id="SSF53254">
    <property type="entry name" value="Phosphoglycerate mutase-like"/>
    <property type="match status" value="1"/>
</dbReference>
<keyword evidence="1" id="KW-0378">Hydrolase</keyword>
<keyword evidence="5" id="KW-1185">Reference proteome</keyword>
<dbReference type="AlphaFoldDB" id="A0A286UC19"/>
<proteinExistence type="predicted"/>
<dbReference type="GO" id="GO:0045820">
    <property type="term" value="P:negative regulation of glycolytic process"/>
    <property type="evidence" value="ECO:0007669"/>
    <property type="project" value="TreeGrafter"/>
</dbReference>
<feature type="binding site" evidence="3">
    <location>
        <position position="62"/>
    </location>
    <ligand>
        <name>substrate</name>
    </ligand>
</feature>
<dbReference type="InterPro" id="IPR013078">
    <property type="entry name" value="His_Pase_superF_clade-1"/>
</dbReference>